<evidence type="ECO:0000313" key="9">
    <source>
        <dbReference type="EMBL" id="PID56761.1"/>
    </source>
</evidence>
<dbReference type="InterPro" id="IPR023404">
    <property type="entry name" value="rSAM_horseshoe"/>
</dbReference>
<protein>
    <submittedName>
        <fullName evidence="9">YgiQ family radical SAM protein</fullName>
    </submittedName>
</protein>
<dbReference type="GO" id="GO:0003824">
    <property type="term" value="F:catalytic activity"/>
    <property type="evidence" value="ECO:0007669"/>
    <property type="project" value="InterPro"/>
</dbReference>
<comment type="caution">
    <text evidence="9">The sequence shown here is derived from an EMBL/GenBank/DDBJ whole genome shotgun (WGS) entry which is preliminary data.</text>
</comment>
<comment type="similarity">
    <text evidence="6">Belongs to the UPF0313 family.</text>
</comment>
<organism evidence="9 10">
    <name type="scientific">candidate division KSB3 bacterium</name>
    <dbReference type="NCBI Taxonomy" id="2044937"/>
    <lineage>
        <taxon>Bacteria</taxon>
        <taxon>candidate division KSB3</taxon>
    </lineage>
</organism>
<dbReference type="SFLD" id="SFLDG01082">
    <property type="entry name" value="B12-binding_domain_containing"/>
    <property type="match status" value="1"/>
</dbReference>
<evidence type="ECO:0000256" key="6">
    <source>
        <dbReference type="HAMAP-Rule" id="MF_01251"/>
    </source>
</evidence>
<dbReference type="Pfam" id="PF08497">
    <property type="entry name" value="Radical_SAM_N"/>
    <property type="match status" value="1"/>
</dbReference>
<keyword evidence="4 6" id="KW-0408">Iron</keyword>
<keyword evidence="2 6" id="KW-0949">S-adenosyl-L-methionine</keyword>
<dbReference type="InterPro" id="IPR013704">
    <property type="entry name" value="UPF0313_N"/>
</dbReference>
<feature type="region of interest" description="Disordered" evidence="7">
    <location>
        <begin position="618"/>
        <end position="639"/>
    </location>
</feature>
<keyword evidence="5 6" id="KW-0411">Iron-sulfur</keyword>
<dbReference type="SUPFAM" id="SSF102114">
    <property type="entry name" value="Radical SAM enzymes"/>
    <property type="match status" value="1"/>
</dbReference>
<dbReference type="SMART" id="SM00729">
    <property type="entry name" value="Elp3"/>
    <property type="match status" value="1"/>
</dbReference>
<dbReference type="PANTHER" id="PTHR32331:SF0">
    <property type="entry name" value="UPF0313 PROTEIN YGIQ"/>
    <property type="match status" value="1"/>
</dbReference>
<dbReference type="InterPro" id="IPR058240">
    <property type="entry name" value="rSAM_sf"/>
</dbReference>
<accession>A0A2G6E4T9</accession>
<evidence type="ECO:0000256" key="1">
    <source>
        <dbReference type="ARBA" id="ARBA00022485"/>
    </source>
</evidence>
<dbReference type="Proteomes" id="UP000229740">
    <property type="component" value="Unassembled WGS sequence"/>
</dbReference>
<evidence type="ECO:0000256" key="7">
    <source>
        <dbReference type="SAM" id="MobiDB-lite"/>
    </source>
</evidence>
<evidence type="ECO:0000256" key="5">
    <source>
        <dbReference type="ARBA" id="ARBA00023014"/>
    </source>
</evidence>
<feature type="binding site" evidence="6">
    <location>
        <position position="366"/>
    </location>
    <ligand>
        <name>[4Fe-4S] cluster</name>
        <dbReference type="ChEBI" id="CHEBI:49883"/>
        <note>4Fe-4S-S-AdoMet</note>
    </ligand>
</feature>
<dbReference type="PANTHER" id="PTHR32331">
    <property type="entry name" value="UPF0313 PROTEIN YGIQ"/>
    <property type="match status" value="1"/>
</dbReference>
<feature type="domain" description="Radical SAM core" evidence="8">
    <location>
        <begin position="345"/>
        <end position="610"/>
    </location>
</feature>
<evidence type="ECO:0000256" key="3">
    <source>
        <dbReference type="ARBA" id="ARBA00022723"/>
    </source>
</evidence>
<dbReference type="Pfam" id="PF11842">
    <property type="entry name" value="DUF3362"/>
    <property type="match status" value="1"/>
</dbReference>
<evidence type="ECO:0000256" key="4">
    <source>
        <dbReference type="ARBA" id="ARBA00023004"/>
    </source>
</evidence>
<keyword evidence="1 6" id="KW-0004">4Fe-4S</keyword>
<gene>
    <name evidence="9" type="ORF">CSB45_09980</name>
</gene>
<dbReference type="SFLD" id="SFLDS00029">
    <property type="entry name" value="Radical_SAM"/>
    <property type="match status" value="1"/>
</dbReference>
<name>A0A2G6E4T9_9BACT</name>
<evidence type="ECO:0000259" key="8">
    <source>
        <dbReference type="PROSITE" id="PS51918"/>
    </source>
</evidence>
<dbReference type="AlphaFoldDB" id="A0A2G6E4T9"/>
<dbReference type="EMBL" id="PDPS01000031">
    <property type="protein sequence ID" value="PID56761.1"/>
    <property type="molecule type" value="Genomic_DNA"/>
</dbReference>
<comment type="cofactor">
    <cofactor evidence="6">
        <name>[4Fe-4S] cluster</name>
        <dbReference type="ChEBI" id="CHEBI:49883"/>
    </cofactor>
    <text evidence="6">Binds 1 [4Fe-4S] cluster. The cluster is coordinated with 3 cysteines and an exchangeable S-adenosyl-L-methionine.</text>
</comment>
<dbReference type="HAMAP" id="MF_01251">
    <property type="entry name" value="UPF0313"/>
    <property type="match status" value="1"/>
</dbReference>
<proteinExistence type="inferred from homology"/>
<dbReference type="Gene3D" id="3.80.30.20">
    <property type="entry name" value="tm_1862 like domain"/>
    <property type="match status" value="1"/>
</dbReference>
<dbReference type="NCBIfam" id="TIGR03904">
    <property type="entry name" value="SAM_YgiQ"/>
    <property type="match status" value="1"/>
</dbReference>
<sequence>MHRSFKKILTLKRAGNELNDIGPGSCAFQSMTKEADGGAFYQQGVETRSGSRPMDFLALSRQEMTRRGWTELDVVLVTGDAYVDHPSFGTAVIGRILENYGYRVGIIAMPDWRDPASVTEFGKPRLFFGVTSGNVDSMLAHYTAFKRYRSDDPYVPGGRAGRKPQRALLAYCNLIKAAYKDVPLVIGGVEASMRRMAHYDFWSNNVRRSILEDSRADILVYGMGERAVCSIAERLQRSAPSPDLKAQGGESILHGIPGTVVMGNTVPDQAVVLPPEEKVLRDTTQFLDFYRRFYRQQSKILVQASGKRYLLHFPQIRLKTEELDAIYALPFVRKPHPSYRESIPAFEMIRHSVTAHRGCVSGCSFCSLGLHQGKSITSRSEQSILKEVRHIASGEDFKGHISDIGGPSANMYGFDCARNWHCRRESCLFPSLCPNLKMPATRWMDLLKQAQQQKGVSKVTIGSGLRYDLLLQVPKSRQQLKEFIRQHVGGQLKIAPEHSEAKVLRAMRKTPLIRLKDFVKIFRETTCQSGKEHYPLPYLMSCHPGSTEQDMLVMKKKIQSLFGFIPEQVQAFIPLPMTLSSVIYYTGVDPLSGERFEVVRDMHARRRQHEIFFTSFAPRKRKSSHKKPGRGKRSSPKRE</sequence>
<evidence type="ECO:0000313" key="10">
    <source>
        <dbReference type="Proteomes" id="UP000229740"/>
    </source>
</evidence>
<dbReference type="InterPro" id="IPR006638">
    <property type="entry name" value="Elp3/MiaA/NifB-like_rSAM"/>
</dbReference>
<evidence type="ECO:0000256" key="2">
    <source>
        <dbReference type="ARBA" id="ARBA00022691"/>
    </source>
</evidence>
<dbReference type="SFLD" id="SFLDG01069">
    <property type="entry name" value="UPF0313"/>
    <property type="match status" value="1"/>
</dbReference>
<feature type="binding site" evidence="6">
    <location>
        <position position="359"/>
    </location>
    <ligand>
        <name>[4Fe-4S] cluster</name>
        <dbReference type="ChEBI" id="CHEBI:49883"/>
        <note>4Fe-4S-S-AdoMet</note>
    </ligand>
</feature>
<reference evidence="9 10" key="1">
    <citation type="submission" date="2017-10" db="EMBL/GenBank/DDBJ databases">
        <title>Novel microbial diversity and functional potential in the marine mammal oral microbiome.</title>
        <authorList>
            <person name="Dudek N.K."/>
            <person name="Sun C.L."/>
            <person name="Burstein D."/>
            <person name="Kantor R.S."/>
            <person name="Aliaga Goltsman D.S."/>
            <person name="Bik E.M."/>
            <person name="Thomas B.C."/>
            <person name="Banfield J.F."/>
            <person name="Relman D.A."/>
        </authorList>
    </citation>
    <scope>NUCLEOTIDE SEQUENCE [LARGE SCALE GENOMIC DNA]</scope>
    <source>
        <strain evidence="9">DOLZORAL124_49_17</strain>
    </source>
</reference>
<dbReference type="InterPro" id="IPR024560">
    <property type="entry name" value="UPF0313_C"/>
</dbReference>
<dbReference type="PROSITE" id="PS51918">
    <property type="entry name" value="RADICAL_SAM"/>
    <property type="match status" value="1"/>
</dbReference>
<dbReference type="InterPro" id="IPR007197">
    <property type="entry name" value="rSAM"/>
</dbReference>
<dbReference type="GO" id="GO:0051539">
    <property type="term" value="F:4 iron, 4 sulfur cluster binding"/>
    <property type="evidence" value="ECO:0007669"/>
    <property type="project" value="UniProtKB-KW"/>
</dbReference>
<feature type="binding site" evidence="6">
    <location>
        <position position="363"/>
    </location>
    <ligand>
        <name>[4Fe-4S] cluster</name>
        <dbReference type="ChEBI" id="CHEBI:49883"/>
        <note>4Fe-4S-S-AdoMet</note>
    </ligand>
</feature>
<dbReference type="GO" id="GO:0005506">
    <property type="term" value="F:iron ion binding"/>
    <property type="evidence" value="ECO:0007669"/>
    <property type="project" value="UniProtKB-UniRule"/>
</dbReference>
<dbReference type="InterPro" id="IPR022946">
    <property type="entry name" value="UPF0313"/>
</dbReference>
<keyword evidence="3 6" id="KW-0479">Metal-binding</keyword>